<keyword evidence="8" id="KW-1185">Reference proteome</keyword>
<dbReference type="PRINTS" id="PR01576">
    <property type="entry name" value="PDEFORMYLASE"/>
</dbReference>
<dbReference type="NCBIfam" id="TIGR00079">
    <property type="entry name" value="pept_deformyl"/>
    <property type="match status" value="1"/>
</dbReference>
<dbReference type="PANTHER" id="PTHR10458:SF8">
    <property type="entry name" value="PEPTIDE DEFORMYLASE 2"/>
    <property type="match status" value="1"/>
</dbReference>
<dbReference type="Gene3D" id="3.90.45.10">
    <property type="entry name" value="Peptide deformylase"/>
    <property type="match status" value="1"/>
</dbReference>
<evidence type="ECO:0000256" key="3">
    <source>
        <dbReference type="ARBA" id="ARBA00022801"/>
    </source>
</evidence>
<feature type="binding site" evidence="6">
    <location>
        <position position="157"/>
    </location>
    <ligand>
        <name>Fe cation</name>
        <dbReference type="ChEBI" id="CHEBI:24875"/>
    </ligand>
</feature>
<dbReference type="EMBL" id="CP036528">
    <property type="protein sequence ID" value="QBK25484.1"/>
    <property type="molecule type" value="Genomic_DNA"/>
</dbReference>
<dbReference type="AlphaFoldDB" id="A0A4P6UR58"/>
<proteinExistence type="inferred from homology"/>
<comment type="cofactor">
    <cofactor evidence="6">
        <name>Fe(2+)</name>
        <dbReference type="ChEBI" id="CHEBI:29033"/>
    </cofactor>
    <text evidence="6">Binds 1 Fe(2+) ion.</text>
</comment>
<organism evidence="7 8">
    <name type="scientific">Ureibacillus thermophilus</name>
    <dbReference type="NCBI Taxonomy" id="367743"/>
    <lineage>
        <taxon>Bacteria</taxon>
        <taxon>Bacillati</taxon>
        <taxon>Bacillota</taxon>
        <taxon>Bacilli</taxon>
        <taxon>Bacillales</taxon>
        <taxon>Caryophanaceae</taxon>
        <taxon>Ureibacillus</taxon>
    </lineage>
</organism>
<evidence type="ECO:0000313" key="8">
    <source>
        <dbReference type="Proteomes" id="UP000291151"/>
    </source>
</evidence>
<dbReference type="InterPro" id="IPR023635">
    <property type="entry name" value="Peptide_deformylase"/>
</dbReference>
<comment type="catalytic activity">
    <reaction evidence="6">
        <text>N-terminal N-formyl-L-methionyl-[peptide] + H2O = N-terminal L-methionyl-[peptide] + formate</text>
        <dbReference type="Rhea" id="RHEA:24420"/>
        <dbReference type="Rhea" id="RHEA-COMP:10639"/>
        <dbReference type="Rhea" id="RHEA-COMP:10640"/>
        <dbReference type="ChEBI" id="CHEBI:15377"/>
        <dbReference type="ChEBI" id="CHEBI:15740"/>
        <dbReference type="ChEBI" id="CHEBI:49298"/>
        <dbReference type="ChEBI" id="CHEBI:64731"/>
        <dbReference type="EC" id="3.5.1.88"/>
    </reaction>
</comment>
<dbReference type="Pfam" id="PF01327">
    <property type="entry name" value="Pep_deformylase"/>
    <property type="match status" value="1"/>
</dbReference>
<reference evidence="7 8" key="1">
    <citation type="submission" date="2019-02" db="EMBL/GenBank/DDBJ databases">
        <title>Ureibacillus thermophilus.</title>
        <authorList>
            <person name="Sunny J.S."/>
            <person name="Natarajan A."/>
            <person name="Saleena L.M."/>
        </authorList>
    </citation>
    <scope>NUCLEOTIDE SEQUENCE [LARGE SCALE GENOMIC DNA]</scope>
    <source>
        <strain evidence="7 8">LM102</strain>
    </source>
</reference>
<keyword evidence="2 6" id="KW-0479">Metal-binding</keyword>
<evidence type="ECO:0000313" key="7">
    <source>
        <dbReference type="EMBL" id="QBK25484.1"/>
    </source>
</evidence>
<dbReference type="FunFam" id="3.90.45.10:FF:000002">
    <property type="entry name" value="Peptide deformylase"/>
    <property type="match status" value="1"/>
</dbReference>
<sequence>MILMKDIVREGHPALRTKAEEVKFPLTDEERKLAKDMLQFLKNSQDPEIAEKYGLRSGIGLAGNQINFLKRIFAIHIEQENGEALSFIAVNPKIVSHSAEKTYLPQGEGCLSVDRSVPGYVPRYARITVKFYTLDGEEKKMRLQGLPAICFQHELDHLNGVMFYDHINKEDPFAPIPDAFPLEAESEA</sequence>
<feature type="binding site" evidence="6">
    <location>
        <position position="153"/>
    </location>
    <ligand>
        <name>Fe cation</name>
        <dbReference type="ChEBI" id="CHEBI:24875"/>
    </ligand>
</feature>
<evidence type="ECO:0000256" key="5">
    <source>
        <dbReference type="ARBA" id="ARBA00023004"/>
    </source>
</evidence>
<feature type="binding site" evidence="6">
    <location>
        <position position="110"/>
    </location>
    <ligand>
        <name>Fe cation</name>
        <dbReference type="ChEBI" id="CHEBI:24875"/>
    </ligand>
</feature>
<evidence type="ECO:0000256" key="2">
    <source>
        <dbReference type="ARBA" id="ARBA00022723"/>
    </source>
</evidence>
<name>A0A4P6UR58_9BACL</name>
<evidence type="ECO:0000256" key="4">
    <source>
        <dbReference type="ARBA" id="ARBA00022917"/>
    </source>
</evidence>
<comment type="similarity">
    <text evidence="1 6">Belongs to the polypeptide deformylase family.</text>
</comment>
<dbReference type="SUPFAM" id="SSF56420">
    <property type="entry name" value="Peptide deformylase"/>
    <property type="match status" value="1"/>
</dbReference>
<comment type="function">
    <text evidence="6">Removes the formyl group from the N-terminal Met of newly synthesized proteins. Requires at least a dipeptide for an efficient rate of reaction. N-terminal L-methionine is a prerequisite for activity but the enzyme has broad specificity at other positions.</text>
</comment>
<dbReference type="GO" id="GO:0046872">
    <property type="term" value="F:metal ion binding"/>
    <property type="evidence" value="ECO:0007669"/>
    <property type="project" value="UniProtKB-KW"/>
</dbReference>
<protein>
    <recommendedName>
        <fullName evidence="6">Peptide deformylase</fullName>
        <shortName evidence="6">PDF</shortName>
        <ecNumber evidence="6">3.5.1.88</ecNumber>
    </recommendedName>
    <alternativeName>
        <fullName evidence="6">Polypeptide deformylase</fullName>
    </alternativeName>
</protein>
<dbReference type="PIRSF" id="PIRSF004749">
    <property type="entry name" value="Pep_def"/>
    <property type="match status" value="1"/>
</dbReference>
<dbReference type="GO" id="GO:0042586">
    <property type="term" value="F:peptide deformylase activity"/>
    <property type="evidence" value="ECO:0007669"/>
    <property type="project" value="UniProtKB-UniRule"/>
</dbReference>
<dbReference type="InterPro" id="IPR036821">
    <property type="entry name" value="Peptide_deformylase_sf"/>
</dbReference>
<dbReference type="CDD" id="cd00487">
    <property type="entry name" value="Pep_deformylase"/>
    <property type="match status" value="1"/>
</dbReference>
<accession>A0A4P6UR58</accession>
<evidence type="ECO:0000256" key="6">
    <source>
        <dbReference type="HAMAP-Rule" id="MF_00163"/>
    </source>
</evidence>
<feature type="active site" evidence="6">
    <location>
        <position position="154"/>
    </location>
</feature>
<evidence type="ECO:0000256" key="1">
    <source>
        <dbReference type="ARBA" id="ARBA00010759"/>
    </source>
</evidence>
<dbReference type="KEGG" id="uth:DKZ56_06225"/>
<keyword evidence="5 6" id="KW-0408">Iron</keyword>
<dbReference type="Proteomes" id="UP000291151">
    <property type="component" value="Chromosome"/>
</dbReference>
<keyword evidence="4 6" id="KW-0648">Protein biosynthesis</keyword>
<keyword evidence="3 6" id="KW-0378">Hydrolase</keyword>
<dbReference type="HAMAP" id="MF_00163">
    <property type="entry name" value="Pep_deformylase"/>
    <property type="match status" value="1"/>
</dbReference>
<dbReference type="EC" id="3.5.1.88" evidence="6"/>
<gene>
    <name evidence="6" type="primary">def</name>
    <name evidence="7" type="ORF">DKZ56_06225</name>
</gene>
<dbReference type="GO" id="GO:0006412">
    <property type="term" value="P:translation"/>
    <property type="evidence" value="ECO:0007669"/>
    <property type="project" value="UniProtKB-UniRule"/>
</dbReference>
<dbReference type="PANTHER" id="PTHR10458">
    <property type="entry name" value="PEPTIDE DEFORMYLASE"/>
    <property type="match status" value="1"/>
</dbReference>
<dbReference type="RefSeq" id="WP_208651872.1">
    <property type="nucleotide sequence ID" value="NZ_CP036528.1"/>
</dbReference>